<dbReference type="EC" id="3.1.11.6" evidence="5"/>
<dbReference type="InterPro" id="IPR003753">
    <property type="entry name" value="Exonuc_VII_L"/>
</dbReference>
<evidence type="ECO:0000259" key="7">
    <source>
        <dbReference type="Pfam" id="PF02601"/>
    </source>
</evidence>
<dbReference type="NCBIfam" id="TIGR00237">
    <property type="entry name" value="xseA"/>
    <property type="match status" value="1"/>
</dbReference>
<organism evidence="9 10">
    <name type="scientific">Campylobacter concisus</name>
    <dbReference type="NCBI Taxonomy" id="199"/>
    <lineage>
        <taxon>Bacteria</taxon>
        <taxon>Pseudomonadati</taxon>
        <taxon>Campylobacterota</taxon>
        <taxon>Epsilonproteobacteria</taxon>
        <taxon>Campylobacterales</taxon>
        <taxon>Campylobacteraceae</taxon>
        <taxon>Campylobacter</taxon>
    </lineage>
</organism>
<dbReference type="Pfam" id="PF13742">
    <property type="entry name" value="tRNA_anti_2"/>
    <property type="match status" value="1"/>
</dbReference>
<dbReference type="GO" id="GO:0005737">
    <property type="term" value="C:cytoplasm"/>
    <property type="evidence" value="ECO:0007669"/>
    <property type="project" value="UniProtKB-SubCell"/>
</dbReference>
<dbReference type="GO" id="GO:0003676">
    <property type="term" value="F:nucleic acid binding"/>
    <property type="evidence" value="ECO:0007669"/>
    <property type="project" value="InterPro"/>
</dbReference>
<dbReference type="HAMAP" id="MF_00378">
    <property type="entry name" value="Exonuc_7_L"/>
    <property type="match status" value="1"/>
</dbReference>
<evidence type="ECO:0000313" key="9">
    <source>
        <dbReference type="EMBL" id="ALF48080.1"/>
    </source>
</evidence>
<evidence type="ECO:0000256" key="4">
    <source>
        <dbReference type="ARBA" id="ARBA00022839"/>
    </source>
</evidence>
<evidence type="ECO:0000256" key="3">
    <source>
        <dbReference type="ARBA" id="ARBA00022801"/>
    </source>
</evidence>
<feature type="domain" description="OB-fold nucleic acid binding" evidence="8">
    <location>
        <begin position="2"/>
        <end position="94"/>
    </location>
</feature>
<comment type="catalytic activity">
    <reaction evidence="5 6">
        <text>Exonucleolytic cleavage in either 5'- to 3'- or 3'- to 5'-direction to yield nucleoside 5'-phosphates.</text>
        <dbReference type="EC" id="3.1.11.6"/>
    </reaction>
</comment>
<protein>
    <recommendedName>
        <fullName evidence="5">Exodeoxyribonuclease 7 large subunit</fullName>
        <ecNumber evidence="5">3.1.11.6</ecNumber>
    </recommendedName>
    <alternativeName>
        <fullName evidence="5">Exodeoxyribonuclease VII large subunit</fullName>
        <shortName evidence="5">Exonuclease VII large subunit</shortName>
    </alternativeName>
</protein>
<dbReference type="KEGG" id="ccoc:CCON33237_1428"/>
<keyword evidence="2 5" id="KW-0540">Nuclease</keyword>
<dbReference type="EMBL" id="CP012541">
    <property type="protein sequence ID" value="ALF48080.1"/>
    <property type="molecule type" value="Genomic_DNA"/>
</dbReference>
<keyword evidence="4 5" id="KW-0269">Exonuclease</keyword>
<evidence type="ECO:0000256" key="5">
    <source>
        <dbReference type="HAMAP-Rule" id="MF_00378"/>
    </source>
</evidence>
<evidence type="ECO:0000256" key="6">
    <source>
        <dbReference type="RuleBase" id="RU004355"/>
    </source>
</evidence>
<keyword evidence="3 5" id="KW-0378">Hydrolase</keyword>
<dbReference type="InterPro" id="IPR025824">
    <property type="entry name" value="OB-fold_nuc-bd_dom"/>
</dbReference>
<proteinExistence type="inferred from homology"/>
<comment type="function">
    <text evidence="5">Bidirectionally degrades single-stranded DNA into large acid-insoluble oligonucleotides, which are then degraded further into small acid-soluble oligonucleotides.</text>
</comment>
<name>A0A0M5MIW9_9BACT</name>
<dbReference type="RefSeq" id="WP_054197017.1">
    <property type="nucleotide sequence ID" value="NZ_CABMKQ010000016.1"/>
</dbReference>
<dbReference type="CDD" id="cd04489">
    <property type="entry name" value="ExoVII_LU_OBF"/>
    <property type="match status" value="1"/>
</dbReference>
<evidence type="ECO:0000259" key="8">
    <source>
        <dbReference type="Pfam" id="PF13742"/>
    </source>
</evidence>
<dbReference type="Proteomes" id="UP000066049">
    <property type="component" value="Chromosome"/>
</dbReference>
<reference evidence="10" key="1">
    <citation type="submission" date="2015-08" db="EMBL/GenBank/DDBJ databases">
        <title>Comparative genomics of the Campylobacter concisus group.</title>
        <authorList>
            <person name="Miller W.G."/>
            <person name="Yee E."/>
            <person name="Chapman M.H."/>
            <person name="Huynh S."/>
            <person name="Bono J.L."/>
            <person name="On S.L.W."/>
            <person name="St Leger J."/>
            <person name="Foster G."/>
            <person name="Parker C.T."/>
        </authorList>
    </citation>
    <scope>NUCLEOTIDE SEQUENCE [LARGE SCALE GENOMIC DNA]</scope>
    <source>
        <strain evidence="10">ATCC 33237</strain>
    </source>
</reference>
<evidence type="ECO:0000256" key="1">
    <source>
        <dbReference type="ARBA" id="ARBA00022490"/>
    </source>
</evidence>
<feature type="domain" description="Exonuclease VII large subunit C-terminal" evidence="7">
    <location>
        <begin position="118"/>
        <end position="341"/>
    </location>
</feature>
<comment type="similarity">
    <text evidence="5 6">Belongs to the XseA family.</text>
</comment>
<evidence type="ECO:0000313" key="10">
    <source>
        <dbReference type="Proteomes" id="UP000066049"/>
    </source>
</evidence>
<dbReference type="PATRIC" id="fig|199.248.peg.1475"/>
<dbReference type="Pfam" id="PF02601">
    <property type="entry name" value="Exonuc_VII_L"/>
    <property type="match status" value="1"/>
</dbReference>
<dbReference type="PANTHER" id="PTHR30008">
    <property type="entry name" value="EXODEOXYRIBONUCLEASE 7 LARGE SUBUNIT"/>
    <property type="match status" value="1"/>
</dbReference>
<comment type="subunit">
    <text evidence="5">Heterooligomer composed of large and small subunits.</text>
</comment>
<dbReference type="PANTHER" id="PTHR30008:SF0">
    <property type="entry name" value="EXODEOXYRIBONUCLEASE 7 LARGE SUBUNIT"/>
    <property type="match status" value="1"/>
</dbReference>
<dbReference type="GO" id="GO:0009318">
    <property type="term" value="C:exodeoxyribonuclease VII complex"/>
    <property type="evidence" value="ECO:0007669"/>
    <property type="project" value="UniProtKB-UniRule"/>
</dbReference>
<dbReference type="GO" id="GO:0008855">
    <property type="term" value="F:exodeoxyribonuclease VII activity"/>
    <property type="evidence" value="ECO:0007669"/>
    <property type="project" value="UniProtKB-UniRule"/>
</dbReference>
<comment type="subcellular location">
    <subcellularLocation>
        <location evidence="5 6">Cytoplasm</location>
    </subcellularLocation>
</comment>
<sequence>MLSVSELNEKAKALLEATLDYVEVSGEISRLTKHASGHWYFTLKDEKSSISAVMYRMNNQKVKFLPKEGLKVKIYGKVTIYSPSGSYQLVASAMLPDGEGELELAFRQLKEKLENEGLFDIGAKKEIPNLPKKIALVTSATSAALQDMLKVVTSRWRLSEIYIFDALTQGENAPSSLIKALRRADKYGVDVIVLARGGGSKEDLWCFNDEGLAREIYATKTPVISAIGHEIDYVISDFVADRRSLTPSAAMLDLLPDEEAFLQYLDRLSDDLDSALNLKITKKQNLLNLLLSKFSSNALKARIELKFSEVTNKQNALTNAVSRKILVLSSALSSLEKAYEMRELFFESTKGLIEVRKDGKRADLRDLNFNDEIELISQNTHKKAIIKE</sequence>
<accession>A0A0M5MIW9</accession>
<gene>
    <name evidence="5 9" type="primary">xseA</name>
    <name evidence="9" type="ORF">CCON33237_1428</name>
</gene>
<dbReference type="GO" id="GO:0006308">
    <property type="term" value="P:DNA catabolic process"/>
    <property type="evidence" value="ECO:0007669"/>
    <property type="project" value="UniProtKB-UniRule"/>
</dbReference>
<dbReference type="InterPro" id="IPR020579">
    <property type="entry name" value="Exonuc_VII_lsu_C"/>
</dbReference>
<dbReference type="GeneID" id="28663107"/>
<dbReference type="AlphaFoldDB" id="A0A0M5MIW9"/>
<evidence type="ECO:0000256" key="2">
    <source>
        <dbReference type="ARBA" id="ARBA00022722"/>
    </source>
</evidence>
<keyword evidence="1 5" id="KW-0963">Cytoplasm</keyword>